<evidence type="ECO:0000256" key="4">
    <source>
        <dbReference type="PROSITE-ProRule" id="PRU00433"/>
    </source>
</evidence>
<keyword evidence="9" id="KW-1185">Reference proteome</keyword>
<feature type="transmembrane region" description="Helical" evidence="6">
    <location>
        <begin position="20"/>
        <end position="42"/>
    </location>
</feature>
<feature type="domain" description="Cytochrome c" evidence="7">
    <location>
        <begin position="85"/>
        <end position="175"/>
    </location>
</feature>
<evidence type="ECO:0000256" key="1">
    <source>
        <dbReference type="ARBA" id="ARBA00022617"/>
    </source>
</evidence>
<keyword evidence="3 4" id="KW-0408">Iron</keyword>
<protein>
    <submittedName>
        <fullName evidence="8">Cytochrome c, mono-and diheme variants</fullName>
    </submittedName>
</protein>
<evidence type="ECO:0000256" key="3">
    <source>
        <dbReference type="ARBA" id="ARBA00023004"/>
    </source>
</evidence>
<evidence type="ECO:0000256" key="6">
    <source>
        <dbReference type="SAM" id="Phobius"/>
    </source>
</evidence>
<organism evidence="8 9">
    <name type="scientific">Terriglobus roseus</name>
    <dbReference type="NCBI Taxonomy" id="392734"/>
    <lineage>
        <taxon>Bacteria</taxon>
        <taxon>Pseudomonadati</taxon>
        <taxon>Acidobacteriota</taxon>
        <taxon>Terriglobia</taxon>
        <taxon>Terriglobales</taxon>
        <taxon>Acidobacteriaceae</taxon>
        <taxon>Terriglobus</taxon>
    </lineage>
</organism>
<dbReference type="GO" id="GO:0020037">
    <property type="term" value="F:heme binding"/>
    <property type="evidence" value="ECO:0007669"/>
    <property type="project" value="InterPro"/>
</dbReference>
<evidence type="ECO:0000313" key="8">
    <source>
        <dbReference type="EMBL" id="SDF32999.1"/>
    </source>
</evidence>
<dbReference type="GO" id="GO:0009055">
    <property type="term" value="F:electron transfer activity"/>
    <property type="evidence" value="ECO:0007669"/>
    <property type="project" value="InterPro"/>
</dbReference>
<dbReference type="GO" id="GO:0046872">
    <property type="term" value="F:metal ion binding"/>
    <property type="evidence" value="ECO:0007669"/>
    <property type="project" value="UniProtKB-KW"/>
</dbReference>
<dbReference type="PROSITE" id="PS51007">
    <property type="entry name" value="CYTC"/>
    <property type="match status" value="1"/>
</dbReference>
<evidence type="ECO:0000259" key="7">
    <source>
        <dbReference type="PROSITE" id="PS51007"/>
    </source>
</evidence>
<dbReference type="SUPFAM" id="SSF46626">
    <property type="entry name" value="Cytochrome c"/>
    <property type="match status" value="1"/>
</dbReference>
<name>A0A1G7K802_9BACT</name>
<dbReference type="EMBL" id="LT629690">
    <property type="protein sequence ID" value="SDF32999.1"/>
    <property type="molecule type" value="Genomic_DNA"/>
</dbReference>
<dbReference type="OrthoDB" id="9808312at2"/>
<dbReference type="Proteomes" id="UP000182427">
    <property type="component" value="Chromosome I"/>
</dbReference>
<keyword evidence="2 4" id="KW-0479">Metal-binding</keyword>
<evidence type="ECO:0000313" key="9">
    <source>
        <dbReference type="Proteomes" id="UP000182427"/>
    </source>
</evidence>
<dbReference type="AlphaFoldDB" id="A0A1G7K802"/>
<keyword evidence="6" id="KW-0812">Transmembrane</keyword>
<accession>A0A1G7K802</accession>
<keyword evidence="6" id="KW-0472">Membrane</keyword>
<proteinExistence type="predicted"/>
<keyword evidence="6" id="KW-1133">Transmembrane helix</keyword>
<keyword evidence="1 4" id="KW-0349">Heme</keyword>
<sequence>MAKQSRNSGRSNRRGGSNGVGKFIFGMFFGAALTLLTIAAWMRFGKPPVAVSDAASLWEPLVASVPANARAKSEAKTPPFPASEDTFEAAAKLYRQQCVSCHGAPGQSSTTGRAMSPRAPQFFSPQDKSVLASQKPGEIYWKTAYGIRRTGMPAFGKTFTDTQLWQISLLLQASNGELPDPVRALLTEGLPPLQPTEIKP</sequence>
<evidence type="ECO:0000256" key="5">
    <source>
        <dbReference type="SAM" id="MobiDB-lite"/>
    </source>
</evidence>
<reference evidence="8 9" key="1">
    <citation type="submission" date="2016-10" db="EMBL/GenBank/DDBJ databases">
        <authorList>
            <person name="de Groot N.N."/>
        </authorList>
    </citation>
    <scope>NUCLEOTIDE SEQUENCE [LARGE SCALE GENOMIC DNA]</scope>
    <source>
        <strain evidence="8 9">GAS232</strain>
    </source>
</reference>
<gene>
    <name evidence="8" type="ORF">SAMN05444167_2081</name>
</gene>
<feature type="region of interest" description="Disordered" evidence="5">
    <location>
        <begin position="104"/>
        <end position="130"/>
    </location>
</feature>
<dbReference type="InterPro" id="IPR036909">
    <property type="entry name" value="Cyt_c-like_dom_sf"/>
</dbReference>
<dbReference type="Gene3D" id="1.10.760.10">
    <property type="entry name" value="Cytochrome c-like domain"/>
    <property type="match status" value="1"/>
</dbReference>
<dbReference type="RefSeq" id="WP_083345067.1">
    <property type="nucleotide sequence ID" value="NZ_LT629690.1"/>
</dbReference>
<dbReference type="Pfam" id="PF13442">
    <property type="entry name" value="Cytochrome_CBB3"/>
    <property type="match status" value="1"/>
</dbReference>
<evidence type="ECO:0000256" key="2">
    <source>
        <dbReference type="ARBA" id="ARBA00022723"/>
    </source>
</evidence>
<dbReference type="InterPro" id="IPR009056">
    <property type="entry name" value="Cyt_c-like_dom"/>
</dbReference>